<keyword evidence="5" id="KW-0560">Oxidoreductase</keyword>
<dbReference type="InterPro" id="IPR046373">
    <property type="entry name" value="Acyl-CoA_Oxase/DH_mid-dom_sf"/>
</dbReference>
<dbReference type="Gene3D" id="2.40.110.10">
    <property type="entry name" value="Butyryl-CoA Dehydrogenase, subunit A, domain 2"/>
    <property type="match status" value="1"/>
</dbReference>
<dbReference type="SUPFAM" id="SSF56176">
    <property type="entry name" value="FAD-binding/transporter-associated domain-like"/>
    <property type="match status" value="1"/>
</dbReference>
<dbReference type="SUPFAM" id="SSF47203">
    <property type="entry name" value="Acyl-CoA dehydrogenase C-terminal domain-like"/>
    <property type="match status" value="1"/>
</dbReference>
<evidence type="ECO:0000256" key="5">
    <source>
        <dbReference type="ARBA" id="ARBA00023002"/>
    </source>
</evidence>
<dbReference type="Gene3D" id="1.10.540.10">
    <property type="entry name" value="Acyl-CoA dehydrogenase/oxidase, N-terminal domain"/>
    <property type="match status" value="1"/>
</dbReference>
<dbReference type="InterPro" id="IPR037069">
    <property type="entry name" value="AcylCoA_DH/ox_N_sf"/>
</dbReference>
<dbReference type="InterPro" id="IPR013786">
    <property type="entry name" value="AcylCoA_DH/ox_N"/>
</dbReference>
<name>A0ABR0BWV9_PURLI</name>
<dbReference type="SUPFAM" id="SSF56645">
    <property type="entry name" value="Acyl-CoA dehydrogenase NM domain-like"/>
    <property type="match status" value="1"/>
</dbReference>
<dbReference type="InterPro" id="IPR016169">
    <property type="entry name" value="FAD-bd_PCMH_sub2"/>
</dbReference>
<dbReference type="InterPro" id="IPR006091">
    <property type="entry name" value="Acyl-CoA_Oxase/DH_mid-dom"/>
</dbReference>
<comment type="similarity">
    <text evidence="2">Belongs to the acyl-CoA dehydrogenase family.</text>
</comment>
<keyword evidence="4" id="KW-0274">FAD</keyword>
<dbReference type="InterPro" id="IPR009100">
    <property type="entry name" value="AcylCoA_DH/oxidase_NM_dom_sf"/>
</dbReference>
<protein>
    <submittedName>
        <fullName evidence="8">CAZyme family AA7</fullName>
    </submittedName>
</protein>
<evidence type="ECO:0000256" key="6">
    <source>
        <dbReference type="SAM" id="MobiDB-lite"/>
    </source>
</evidence>
<dbReference type="PANTHER" id="PTHR48083:SF28">
    <property type="entry name" value="ACYL-COA DEHYDROGENASE FAMILY PROTEIN (AFU_ORTHOLOGUE AFUA_6G10880)-RELATED"/>
    <property type="match status" value="1"/>
</dbReference>
<dbReference type="Gene3D" id="1.20.140.10">
    <property type="entry name" value="Butyryl-CoA Dehydrogenase, subunit A, domain 3"/>
    <property type="match status" value="1"/>
</dbReference>
<evidence type="ECO:0000256" key="3">
    <source>
        <dbReference type="ARBA" id="ARBA00022630"/>
    </source>
</evidence>
<evidence type="ECO:0000256" key="1">
    <source>
        <dbReference type="ARBA" id="ARBA00001974"/>
    </source>
</evidence>
<organism evidence="8 9">
    <name type="scientific">Purpureocillium lilacinum</name>
    <name type="common">Paecilomyces lilacinus</name>
    <dbReference type="NCBI Taxonomy" id="33203"/>
    <lineage>
        <taxon>Eukaryota</taxon>
        <taxon>Fungi</taxon>
        <taxon>Dikarya</taxon>
        <taxon>Ascomycota</taxon>
        <taxon>Pezizomycotina</taxon>
        <taxon>Sordariomycetes</taxon>
        <taxon>Hypocreomycetidae</taxon>
        <taxon>Hypocreales</taxon>
        <taxon>Ophiocordycipitaceae</taxon>
        <taxon>Purpureocillium</taxon>
    </lineage>
</organism>
<dbReference type="InterPro" id="IPR006094">
    <property type="entry name" value="Oxid_FAD_bind_N"/>
</dbReference>
<keyword evidence="9" id="KW-1185">Reference proteome</keyword>
<keyword evidence="3" id="KW-0285">Flavoprotein</keyword>
<dbReference type="Pfam" id="PF02771">
    <property type="entry name" value="Acyl-CoA_dh_N"/>
    <property type="match status" value="1"/>
</dbReference>
<gene>
    <name evidence="8" type="ORF">Purlil1_7085</name>
</gene>
<reference evidence="8 9" key="1">
    <citation type="journal article" date="2024" name="Microbiol. Resour. Announc.">
        <title>Genome annotations for the ascomycete fungi Trichoderma harzianum, Trichoderma aggressivum, and Purpureocillium lilacinum.</title>
        <authorList>
            <person name="Beijen E.P.W."/>
            <person name="Ohm R.A."/>
        </authorList>
    </citation>
    <scope>NUCLEOTIDE SEQUENCE [LARGE SCALE GENOMIC DNA]</scope>
    <source>
        <strain evidence="8 9">CBS 150709</strain>
    </source>
</reference>
<feature type="domain" description="FAD-binding PCMH-type" evidence="7">
    <location>
        <begin position="618"/>
        <end position="790"/>
    </location>
</feature>
<proteinExistence type="inferred from homology"/>
<dbReference type="Pfam" id="PF02770">
    <property type="entry name" value="Acyl-CoA_dh_M"/>
    <property type="match status" value="1"/>
</dbReference>
<evidence type="ECO:0000256" key="2">
    <source>
        <dbReference type="ARBA" id="ARBA00009347"/>
    </source>
</evidence>
<dbReference type="Gene3D" id="3.30.465.10">
    <property type="match status" value="1"/>
</dbReference>
<dbReference type="InterPro" id="IPR036250">
    <property type="entry name" value="AcylCo_DH-like_C"/>
</dbReference>
<comment type="caution">
    <text evidence="8">The sequence shown here is derived from an EMBL/GenBank/DDBJ whole genome shotgun (WGS) entry which is preliminary data.</text>
</comment>
<dbReference type="InterPro" id="IPR050741">
    <property type="entry name" value="Acyl-CoA_dehydrogenase"/>
</dbReference>
<accession>A0ABR0BWV9</accession>
<evidence type="ECO:0000259" key="7">
    <source>
        <dbReference type="PROSITE" id="PS51387"/>
    </source>
</evidence>
<comment type="cofactor">
    <cofactor evidence="1">
        <name>FAD</name>
        <dbReference type="ChEBI" id="CHEBI:57692"/>
    </cofactor>
</comment>
<dbReference type="InterPro" id="IPR016166">
    <property type="entry name" value="FAD-bd_PCMH"/>
</dbReference>
<feature type="region of interest" description="Disordered" evidence="6">
    <location>
        <begin position="489"/>
        <end position="516"/>
    </location>
</feature>
<evidence type="ECO:0000313" key="8">
    <source>
        <dbReference type="EMBL" id="KAK4088534.1"/>
    </source>
</evidence>
<dbReference type="InterPro" id="IPR009075">
    <property type="entry name" value="AcylCo_DH/oxidase_C"/>
</dbReference>
<dbReference type="EMBL" id="JAWRVI010000024">
    <property type="protein sequence ID" value="KAK4088534.1"/>
    <property type="molecule type" value="Genomic_DNA"/>
</dbReference>
<dbReference type="Proteomes" id="UP001287286">
    <property type="component" value="Unassembled WGS sequence"/>
</dbReference>
<dbReference type="Pfam" id="PF00441">
    <property type="entry name" value="Acyl-CoA_dh_1"/>
    <property type="match status" value="1"/>
</dbReference>
<dbReference type="InterPro" id="IPR036318">
    <property type="entry name" value="FAD-bd_PCMH-like_sf"/>
</dbReference>
<evidence type="ECO:0000256" key="4">
    <source>
        <dbReference type="ARBA" id="ARBA00022827"/>
    </source>
</evidence>
<dbReference type="PANTHER" id="PTHR48083">
    <property type="entry name" value="MEDIUM-CHAIN SPECIFIC ACYL-COA DEHYDROGENASE, MITOCHONDRIAL-RELATED"/>
    <property type="match status" value="1"/>
</dbReference>
<evidence type="ECO:0000313" key="9">
    <source>
        <dbReference type="Proteomes" id="UP001287286"/>
    </source>
</evidence>
<dbReference type="PROSITE" id="PS51387">
    <property type="entry name" value="FAD_PCMH"/>
    <property type="match status" value="1"/>
</dbReference>
<sequence length="1060" mass="114822">MPADPKLNLDDRVPWSEPAWYRSLSSPYYNESHRRLRDRVRKYVDEKILPEALDWEEAGDVPRDVALQFCRSGIPFEDVPVKYRPSDIPVLAGVPHDQLDAFHMLIVSDEMARVEGGVGIALAGASSIGAPPIIHYGTEAQKAKWLPGLFDRTTSFSLGITEPGGGSDVARLKTTAEKTPDGKFYIVNGAKKWITGTPWASHMTTAVRTGGDGMKGISVLVIPMDSPGVHHEKIRNSGQNAGGASFVDLENVKVPVENLIGEENRGFPVIMKNFNRERFLLAVGCNRKSRTCLAMSFQYAMQRETFGRPLMHNQVIRRKLVELAHRVEAHWAWLEQIAYHVGQSPLGWQSPDIASRIALVKIQGGQMVELAAREAQQIFGGAGYQRAGPGATVEQISRDLRMLVVGGGSEEIISDLAIRQELSVAAGKAKIGPAIDAEYLKIIADFDADQQPHLPPRQSVMESALWNQQPALDPATDSLSADRVLRMSLDARSPKRRPQSPLTRPRVLAANGSPAAAPSAWTNFVRDMRGSSPRTLSLCRPCPAISTAYTFTASCARPRGQKEESGRNLNEAVQAFALCSGRVERSGGRMSEALACPFVIPSPDKPLSDILPRWTESNLSHPAILLTPKNEDHIVAAIRVAKQNGLNVVPAGGRHGAFVAIDSKTALVELREFKAIDLDKANGTVRVGAGVLTGELLKLLIEEGYYTTLPNSNAVSIIGGILGGGNTAQNGLHGFMVDNVVSFRVITAGGQTVEVSASSSGDELALFNALCGVGHGLGVVTAATMKVYPVSSLRLTDNKVWSRLLMFPPPALDAAVDAFLSFDQVAGPLTLTIMFVRSPPGTPAAGSPIILLAATYYGPAEEAEKAAAKLFDEAVVSKAFKADTIMVPLPGINNGMEPNNALGGFKAMNSARLKQLTPETIKQSFAKWVEVTTEAPDAARTAALFIKFSPDKMIANGNLPEHKGKYFEGRDRGATAIALPWCATPASKDKLDAFVDEFLDRVRKVDTVPPRTFANTMRFGATLDELVSKERVAEVKKIKASWDPEEVFWNPYSQRAKSSL</sequence>
<dbReference type="Pfam" id="PF01565">
    <property type="entry name" value="FAD_binding_4"/>
    <property type="match status" value="1"/>
</dbReference>
<dbReference type="Gene3D" id="3.40.462.20">
    <property type="match status" value="1"/>
</dbReference>